<dbReference type="AlphaFoldDB" id="A0A7J7IN79"/>
<accession>A0A7J7IN79</accession>
<dbReference type="PANTHER" id="PTHR31270">
    <property type="entry name" value="GLUTAMINYL-PEPTIDE CYCLOTRANSFERASE"/>
    <property type="match status" value="1"/>
</dbReference>
<evidence type="ECO:0008006" key="3">
    <source>
        <dbReference type="Google" id="ProtNLM"/>
    </source>
</evidence>
<dbReference type="Proteomes" id="UP000530660">
    <property type="component" value="Unassembled WGS sequence"/>
</dbReference>
<protein>
    <recommendedName>
        <fullName evidence="3">Glutamine cyclotransferase</fullName>
    </recommendedName>
</protein>
<organism evidence="1 2">
    <name type="scientific">Cyanidiococcus yangmingshanensis</name>
    <dbReference type="NCBI Taxonomy" id="2690220"/>
    <lineage>
        <taxon>Eukaryota</taxon>
        <taxon>Rhodophyta</taxon>
        <taxon>Bangiophyceae</taxon>
        <taxon>Cyanidiales</taxon>
        <taxon>Cyanidiaceae</taxon>
        <taxon>Cyanidiococcus</taxon>
    </lineage>
</organism>
<keyword evidence="2" id="KW-1185">Reference proteome</keyword>
<dbReference type="GO" id="GO:0016603">
    <property type="term" value="F:glutaminyl-peptide cyclotransferase activity"/>
    <property type="evidence" value="ECO:0007669"/>
    <property type="project" value="InterPro"/>
</dbReference>
<evidence type="ECO:0000313" key="1">
    <source>
        <dbReference type="EMBL" id="KAF6004190.1"/>
    </source>
</evidence>
<dbReference type="InterPro" id="IPR011044">
    <property type="entry name" value="Quino_amine_DH_bsu"/>
</dbReference>
<comment type="caution">
    <text evidence="1">The sequence shown here is derived from an EMBL/GenBank/DDBJ whole genome shotgun (WGS) entry which is preliminary data.</text>
</comment>
<dbReference type="OrthoDB" id="3960at2759"/>
<dbReference type="SUPFAM" id="SSF50969">
    <property type="entry name" value="YVTN repeat-like/Quinoprotein amine dehydrogenase"/>
    <property type="match status" value="1"/>
</dbReference>
<dbReference type="Pfam" id="PF05096">
    <property type="entry name" value="Glu_cyclase_2"/>
    <property type="match status" value="1"/>
</dbReference>
<dbReference type="InterPro" id="IPR007788">
    <property type="entry name" value="QCT"/>
</dbReference>
<name>A0A7J7IN79_9RHOD</name>
<evidence type="ECO:0000313" key="2">
    <source>
        <dbReference type="Proteomes" id="UP000530660"/>
    </source>
</evidence>
<dbReference type="EMBL" id="VWRR01000004">
    <property type="protein sequence ID" value="KAF6004190.1"/>
    <property type="molecule type" value="Genomic_DNA"/>
</dbReference>
<dbReference type="InterPro" id="IPR015943">
    <property type="entry name" value="WD40/YVTN_repeat-like_dom_sf"/>
</dbReference>
<reference evidence="1 2" key="1">
    <citation type="journal article" date="2020" name="J. Phycol.">
        <title>Comparative genome analysis reveals Cyanidiococcus gen. nov., a new extremophilic red algal genus sister to Cyanidioschyzon (Cyanidioschyzonaceae, Rhodophyta).</title>
        <authorList>
            <person name="Liu S.-L."/>
            <person name="Chiang Y.-R."/>
            <person name="Yoon H.S."/>
            <person name="Fu H.-Y."/>
        </authorList>
    </citation>
    <scope>NUCLEOTIDE SEQUENCE [LARGE SCALE GENOMIC DNA]</scope>
    <source>
        <strain evidence="1 2">THAL066</strain>
    </source>
</reference>
<proteinExistence type="predicted"/>
<dbReference type="Gene3D" id="2.130.10.10">
    <property type="entry name" value="YVTN repeat-like/Quinoprotein amine dehydrogenase"/>
    <property type="match status" value="1"/>
</dbReference>
<dbReference type="PANTHER" id="PTHR31270:SF1">
    <property type="entry name" value="GLUTAMINYL-PEPTIDE CYCLOTRANSFERASE"/>
    <property type="match status" value="1"/>
</dbReference>
<gene>
    <name evidence="1" type="ORF">F1559_003442</name>
</gene>
<sequence>MAFCSLTFVLSPAFGGQPLEGRSRRFSETSLTDKSCDIVCIKEAPHTWSASVLKGRPRGYILSSTRCSKRLGQVRTVASQHLNRSRSHSSKYLYEGYLIMSLGAFGVEVGSYEIVGSYPHDPTAFTQGLVYAEEPIHIPSDIECNLLRTSREVFYESTGLVRKSSLRCVHKETGRILQRVSVPTPHFGEGLAFVPHPQPLFFQLTWSTRTAFAYDGRSLKLLRQMEFDGEGWGATYDPLRNCIYTSDGTDRIRILDAQTFQDLNVVQVRVRGHQKWENNRHLWYLNDMEMVPDSDELWCNIFLSDYIAVVDVTTWTLKRWIDLDGLLQPEHQLVGHEVDVLNGLAWDARRQCMYVTGKRWPRVYAIRERRSRAT</sequence>